<dbReference type="AlphaFoldDB" id="A0A0L0D1F4"/>
<accession>A0A0L0D1F4</accession>
<gene>
    <name evidence="4" type="ORF">AMSG_00080</name>
</gene>
<dbReference type="InterPro" id="IPR036322">
    <property type="entry name" value="WD40_repeat_dom_sf"/>
</dbReference>
<dbReference type="OMA" id="FTEDWLL"/>
<reference evidence="4 5" key="1">
    <citation type="submission" date="2010-05" db="EMBL/GenBank/DDBJ databases">
        <title>The Genome Sequence of Thecamonas trahens ATCC 50062.</title>
        <authorList>
            <consortium name="The Broad Institute Genome Sequencing Platform"/>
            <person name="Russ C."/>
            <person name="Cuomo C."/>
            <person name="Shea T."/>
            <person name="Young S.K."/>
            <person name="Zeng Q."/>
            <person name="Koehrsen M."/>
            <person name="Haas B."/>
            <person name="Borodovsky M."/>
            <person name="Guigo R."/>
            <person name="Alvarado L."/>
            <person name="Berlin A."/>
            <person name="Bochicchio J."/>
            <person name="Borenstein D."/>
            <person name="Chapman S."/>
            <person name="Chen Z."/>
            <person name="Freedman E."/>
            <person name="Gellesch M."/>
            <person name="Goldberg J."/>
            <person name="Griggs A."/>
            <person name="Gujja S."/>
            <person name="Heilman E."/>
            <person name="Heiman D."/>
            <person name="Hepburn T."/>
            <person name="Howarth C."/>
            <person name="Jen D."/>
            <person name="Larson L."/>
            <person name="Mehta T."/>
            <person name="Park D."/>
            <person name="Pearson M."/>
            <person name="Roberts A."/>
            <person name="Saif S."/>
            <person name="Shenoy N."/>
            <person name="Sisk P."/>
            <person name="Stolte C."/>
            <person name="Sykes S."/>
            <person name="Thomson T."/>
            <person name="Walk T."/>
            <person name="White J."/>
            <person name="Yandava C."/>
            <person name="Burger G."/>
            <person name="Gray M.W."/>
            <person name="Holland P.W.H."/>
            <person name="King N."/>
            <person name="Lang F.B.F."/>
            <person name="Roger A.J."/>
            <person name="Ruiz-Trillo I."/>
            <person name="Lander E."/>
            <person name="Nusbaum C."/>
        </authorList>
    </citation>
    <scope>NUCLEOTIDE SEQUENCE [LARGE SCALE GENOMIC DNA]</scope>
    <source>
        <strain evidence="4 5">ATCC 50062</strain>
    </source>
</reference>
<dbReference type="Proteomes" id="UP000054408">
    <property type="component" value="Unassembled WGS sequence"/>
</dbReference>
<dbReference type="GO" id="GO:0000347">
    <property type="term" value="C:THO complex"/>
    <property type="evidence" value="ECO:0007669"/>
    <property type="project" value="TreeGrafter"/>
</dbReference>
<keyword evidence="5" id="KW-1185">Reference proteome</keyword>
<dbReference type="Gene3D" id="2.130.10.10">
    <property type="entry name" value="YVTN repeat-like/Quinoprotein amine dehydrogenase"/>
    <property type="match status" value="2"/>
</dbReference>
<name>A0A0L0D1F4_THETB</name>
<dbReference type="InterPro" id="IPR001680">
    <property type="entry name" value="WD40_rpt"/>
</dbReference>
<comment type="similarity">
    <text evidence="1">Belongs to the WD repeat THOC6 family.</text>
</comment>
<feature type="repeat" description="WD" evidence="3">
    <location>
        <begin position="177"/>
        <end position="218"/>
    </location>
</feature>
<dbReference type="PROSITE" id="PS50294">
    <property type="entry name" value="WD_REPEATS_REGION"/>
    <property type="match status" value="1"/>
</dbReference>
<dbReference type="GO" id="GO:0000346">
    <property type="term" value="C:transcription export complex"/>
    <property type="evidence" value="ECO:0007669"/>
    <property type="project" value="TreeGrafter"/>
</dbReference>
<proteinExistence type="inferred from homology"/>
<evidence type="ECO:0000256" key="2">
    <source>
        <dbReference type="ARBA" id="ARBA00022574"/>
    </source>
</evidence>
<dbReference type="EMBL" id="GL349433">
    <property type="protein sequence ID" value="KNC45965.1"/>
    <property type="molecule type" value="Genomic_DNA"/>
</dbReference>
<dbReference type="SMART" id="SM00320">
    <property type="entry name" value="WD40"/>
    <property type="match status" value="5"/>
</dbReference>
<dbReference type="PROSITE" id="PS50082">
    <property type="entry name" value="WD_REPEATS_2"/>
    <property type="match status" value="3"/>
</dbReference>
<dbReference type="InterPro" id="IPR015943">
    <property type="entry name" value="WD40/YVTN_repeat-like_dom_sf"/>
</dbReference>
<keyword evidence="2 3" id="KW-0853">WD repeat</keyword>
<evidence type="ECO:0000256" key="3">
    <source>
        <dbReference type="PROSITE-ProRule" id="PRU00221"/>
    </source>
</evidence>
<organism evidence="4 5">
    <name type="scientific">Thecamonas trahens ATCC 50062</name>
    <dbReference type="NCBI Taxonomy" id="461836"/>
    <lineage>
        <taxon>Eukaryota</taxon>
        <taxon>Apusozoa</taxon>
        <taxon>Apusomonadida</taxon>
        <taxon>Apusomonadidae</taxon>
        <taxon>Thecamonas</taxon>
    </lineage>
</organism>
<dbReference type="OrthoDB" id="273067at2759"/>
<evidence type="ECO:0000313" key="5">
    <source>
        <dbReference type="Proteomes" id="UP000054408"/>
    </source>
</evidence>
<dbReference type="GO" id="GO:0006406">
    <property type="term" value="P:mRNA export from nucleus"/>
    <property type="evidence" value="ECO:0007669"/>
    <property type="project" value="TreeGrafter"/>
</dbReference>
<dbReference type="eggNOG" id="KOG0649">
    <property type="taxonomic scope" value="Eukaryota"/>
</dbReference>
<dbReference type="InterPro" id="IPR042626">
    <property type="entry name" value="THOC6"/>
</dbReference>
<evidence type="ECO:0000313" key="4">
    <source>
        <dbReference type="EMBL" id="KNC45965.1"/>
    </source>
</evidence>
<evidence type="ECO:0000256" key="1">
    <source>
        <dbReference type="ARBA" id="ARBA00009728"/>
    </source>
</evidence>
<dbReference type="RefSeq" id="XP_013762946.1">
    <property type="nucleotide sequence ID" value="XM_013907492.1"/>
</dbReference>
<dbReference type="PANTHER" id="PTHR44411">
    <property type="entry name" value="THO COMPLEX SUBUNIT 6 HOMOLOG"/>
    <property type="match status" value="1"/>
</dbReference>
<feature type="repeat" description="WD" evidence="3">
    <location>
        <begin position="135"/>
        <end position="176"/>
    </location>
</feature>
<dbReference type="SUPFAM" id="SSF50978">
    <property type="entry name" value="WD40 repeat-like"/>
    <property type="match status" value="1"/>
</dbReference>
<dbReference type="PANTHER" id="PTHR44411:SF1">
    <property type="entry name" value="THO COMPLEX SUBUNIT 6 HOMOLOG"/>
    <property type="match status" value="1"/>
</dbReference>
<dbReference type="GeneID" id="25559904"/>
<sequence>MDTYFDLDAFRARVSSSTAEAHATVYGVVYSPCGEYMAAVDSRGVVRVWALSPALQGEWWAEGEDGSPGVPLVTATLHRGPIYGVELAEIGSKVVLATGASDGLGLWDWAALLASGGEATAVAAAQLLALDAGDVAGTPVEVNAVALDPASGLVVCGTGAGEVRAWDVATGSHSYTLTGHTDMVLDVGLRGSGSAPVSASEDGTVKLWDAKAGGCSASLQPGGGAWVGALALDPDASWLATGGGDCAVSLWHLASLTQTTTMETKACVQTVVFADEHVLAGGASPWLYRFNINGRLAAKLPVTRGTG</sequence>
<dbReference type="STRING" id="461836.A0A0L0D1F4"/>
<protein>
    <submittedName>
        <fullName evidence="4">WD40-repeat protein</fullName>
    </submittedName>
</protein>
<dbReference type="Pfam" id="PF00400">
    <property type="entry name" value="WD40"/>
    <property type="match status" value="3"/>
</dbReference>
<feature type="repeat" description="WD" evidence="3">
    <location>
        <begin position="227"/>
        <end position="261"/>
    </location>
</feature>